<dbReference type="SUPFAM" id="SSF57667">
    <property type="entry name" value="beta-beta-alpha zinc fingers"/>
    <property type="match status" value="5"/>
</dbReference>
<evidence type="ECO:0000256" key="7">
    <source>
        <dbReference type="ARBA" id="ARBA00023242"/>
    </source>
</evidence>
<evidence type="ECO:0000256" key="1">
    <source>
        <dbReference type="ARBA" id="ARBA00004123"/>
    </source>
</evidence>
<evidence type="ECO:0000256" key="4">
    <source>
        <dbReference type="ARBA" id="ARBA00022771"/>
    </source>
</evidence>
<dbReference type="Pfam" id="PF07776">
    <property type="entry name" value="zf-AD"/>
    <property type="match status" value="1"/>
</dbReference>
<keyword evidence="3" id="KW-0677">Repeat</keyword>
<sequence>MNETTCGEVSMEVSTDGGKQKFLIHADGHSEKNLGAMKNEDINSEDFPSHFEALEETNNIDQNLVPICNVKATTSSPELIIGDKQVIIWDELCRVCATSNEKLVSVFGTEGTQFELETKIQEYLPQIRLSQDDFLPMKVCYNCISILVGWHDIYTKCDQAQERLLELHRQLHPKDQLLHLSTSEEISLSNEENHSIDMKDEIQHYDPNLVAVSSDNNVDIPENKRANGVDGNDHPAVSPNHYSEDCSSPAGTGSSTGDVATTLYQCGVCELLFEQEIELLRHLKGAHKSPANLEYQCTLCLRKFLSKVRLVRHLANHRRNNDLVNPESIAAERQRISENSGHHYKCELCQKILSSRLNMIRHLRMHKDERLSVCHVCGKSFRSDGDVKRHINDVHLKLKRHSCEYCGRAFAAKATKDAHQRIHTGEKPFLCSQCPRRFRSINLLGVHKKVHENHRPFGCAYCPKTFRSKQKVQVHESVHTGYKPFECDVCGSAFSSKGECKRHSISHSSERPFECSLCDKSFKLNKYLRGHLRKCHPKEAPDILYQMDN</sequence>
<evidence type="ECO:0000256" key="3">
    <source>
        <dbReference type="ARBA" id="ARBA00022737"/>
    </source>
</evidence>
<evidence type="ECO:0000256" key="9">
    <source>
        <dbReference type="PROSITE-ProRule" id="PRU01263"/>
    </source>
</evidence>
<comment type="caution">
    <text evidence="12">The sequence shown here is derived from an EMBL/GenBank/DDBJ whole genome shotgun (WGS) entry which is preliminary data.</text>
</comment>
<protein>
    <recommendedName>
        <fullName evidence="14">Protein krueppel</fullName>
    </recommendedName>
</protein>
<organism evidence="12 13">
    <name type="scientific">Trichogramma kaykai</name>
    <dbReference type="NCBI Taxonomy" id="54128"/>
    <lineage>
        <taxon>Eukaryota</taxon>
        <taxon>Metazoa</taxon>
        <taxon>Ecdysozoa</taxon>
        <taxon>Arthropoda</taxon>
        <taxon>Hexapoda</taxon>
        <taxon>Insecta</taxon>
        <taxon>Pterygota</taxon>
        <taxon>Neoptera</taxon>
        <taxon>Endopterygota</taxon>
        <taxon>Hymenoptera</taxon>
        <taxon>Apocrita</taxon>
        <taxon>Proctotrupomorpha</taxon>
        <taxon>Chalcidoidea</taxon>
        <taxon>Trichogrammatidae</taxon>
        <taxon>Trichogramma</taxon>
    </lineage>
</organism>
<feature type="domain" description="C2H2-type" evidence="10">
    <location>
        <begin position="457"/>
        <end position="484"/>
    </location>
</feature>
<dbReference type="SMART" id="SM00355">
    <property type="entry name" value="ZnF_C2H2"/>
    <property type="match status" value="9"/>
</dbReference>
<dbReference type="Gene3D" id="3.40.1800.20">
    <property type="match status" value="1"/>
</dbReference>
<proteinExistence type="predicted"/>
<evidence type="ECO:0000256" key="6">
    <source>
        <dbReference type="ARBA" id="ARBA00023125"/>
    </source>
</evidence>
<dbReference type="PROSITE" id="PS00028">
    <property type="entry name" value="ZINC_FINGER_C2H2_1"/>
    <property type="match status" value="9"/>
</dbReference>
<feature type="domain" description="C2H2-type" evidence="10">
    <location>
        <begin position="429"/>
        <end position="456"/>
    </location>
</feature>
<feature type="binding site" evidence="9">
    <location>
        <position position="93"/>
    </location>
    <ligand>
        <name>Zn(2+)</name>
        <dbReference type="ChEBI" id="CHEBI:29105"/>
    </ligand>
</feature>
<feature type="domain" description="C2H2-type" evidence="10">
    <location>
        <begin position="295"/>
        <end position="322"/>
    </location>
</feature>
<dbReference type="SUPFAM" id="SSF57716">
    <property type="entry name" value="Glucocorticoid receptor-like (DNA-binding domain)"/>
    <property type="match status" value="1"/>
</dbReference>
<feature type="binding site" evidence="9">
    <location>
        <position position="96"/>
    </location>
    <ligand>
        <name>Zn(2+)</name>
        <dbReference type="ChEBI" id="CHEBI:29105"/>
    </ligand>
</feature>
<feature type="domain" description="C2H2-type" evidence="10">
    <location>
        <begin position="344"/>
        <end position="371"/>
    </location>
</feature>
<dbReference type="PROSITE" id="PS51915">
    <property type="entry name" value="ZAD"/>
    <property type="match status" value="1"/>
</dbReference>
<evidence type="ECO:0000259" key="10">
    <source>
        <dbReference type="PROSITE" id="PS50157"/>
    </source>
</evidence>
<feature type="domain" description="C2H2-type" evidence="10">
    <location>
        <begin position="372"/>
        <end position="400"/>
    </location>
</feature>
<dbReference type="Pfam" id="PF00096">
    <property type="entry name" value="zf-C2H2"/>
    <property type="match status" value="2"/>
</dbReference>
<feature type="domain" description="C2H2-type" evidence="10">
    <location>
        <begin position="485"/>
        <end position="512"/>
    </location>
</feature>
<dbReference type="EMBL" id="JBJJXI010000026">
    <property type="protein sequence ID" value="KAL3404203.1"/>
    <property type="molecule type" value="Genomic_DNA"/>
</dbReference>
<dbReference type="PROSITE" id="PS50157">
    <property type="entry name" value="ZINC_FINGER_C2H2_2"/>
    <property type="match status" value="9"/>
</dbReference>
<dbReference type="InterPro" id="IPR013087">
    <property type="entry name" value="Znf_C2H2_type"/>
</dbReference>
<feature type="domain" description="C2H2-type" evidence="10">
    <location>
        <begin position="264"/>
        <end position="292"/>
    </location>
</feature>
<dbReference type="InterPro" id="IPR050589">
    <property type="entry name" value="Ikaros_C2H2-ZF"/>
</dbReference>
<evidence type="ECO:0008006" key="14">
    <source>
        <dbReference type="Google" id="ProtNLM"/>
    </source>
</evidence>
<evidence type="ECO:0000256" key="2">
    <source>
        <dbReference type="ARBA" id="ARBA00022723"/>
    </source>
</evidence>
<keyword evidence="7" id="KW-0539">Nucleus</keyword>
<dbReference type="Gene3D" id="3.30.160.60">
    <property type="entry name" value="Classic Zinc Finger"/>
    <property type="match status" value="7"/>
</dbReference>
<reference evidence="12 13" key="1">
    <citation type="journal article" date="2024" name="bioRxiv">
        <title>A reference genome for Trichogramma kaykai: A tiny desert-dwelling parasitoid wasp with competing sex-ratio distorters.</title>
        <authorList>
            <person name="Culotta J."/>
            <person name="Lindsey A.R."/>
        </authorList>
    </citation>
    <scope>NUCLEOTIDE SEQUENCE [LARGE SCALE GENOMIC DNA]</scope>
    <source>
        <strain evidence="12 13">KSX58</strain>
    </source>
</reference>
<evidence type="ECO:0000313" key="12">
    <source>
        <dbReference type="EMBL" id="KAL3404203.1"/>
    </source>
</evidence>
<accession>A0ABD2XH79</accession>
<evidence type="ECO:0000256" key="5">
    <source>
        <dbReference type="ARBA" id="ARBA00022833"/>
    </source>
</evidence>
<feature type="binding site" evidence="9">
    <location>
        <position position="143"/>
    </location>
    <ligand>
        <name>Zn(2+)</name>
        <dbReference type="ChEBI" id="CHEBI:29105"/>
    </ligand>
</feature>
<keyword evidence="4 8" id="KW-0863">Zinc-finger</keyword>
<keyword evidence="5 9" id="KW-0862">Zinc</keyword>
<dbReference type="GO" id="GO:0003677">
    <property type="term" value="F:DNA binding"/>
    <property type="evidence" value="ECO:0007669"/>
    <property type="project" value="UniProtKB-KW"/>
</dbReference>
<dbReference type="PANTHER" id="PTHR24404">
    <property type="entry name" value="ZINC FINGER PROTEIN"/>
    <property type="match status" value="1"/>
</dbReference>
<dbReference type="InterPro" id="IPR036236">
    <property type="entry name" value="Znf_C2H2_sf"/>
</dbReference>
<feature type="binding site" evidence="9">
    <location>
        <position position="140"/>
    </location>
    <ligand>
        <name>Zn(2+)</name>
        <dbReference type="ChEBI" id="CHEBI:29105"/>
    </ligand>
</feature>
<dbReference type="InterPro" id="IPR012934">
    <property type="entry name" value="Znf_AD"/>
</dbReference>
<dbReference type="GO" id="GO:0008270">
    <property type="term" value="F:zinc ion binding"/>
    <property type="evidence" value="ECO:0007669"/>
    <property type="project" value="UniProtKB-UniRule"/>
</dbReference>
<dbReference type="FunFam" id="3.30.160.60:FF:000100">
    <property type="entry name" value="Zinc finger 45-like"/>
    <property type="match status" value="1"/>
</dbReference>
<feature type="domain" description="ZAD" evidence="11">
    <location>
        <begin position="91"/>
        <end position="167"/>
    </location>
</feature>
<feature type="domain" description="C2H2-type" evidence="10">
    <location>
        <begin position="401"/>
        <end position="428"/>
    </location>
</feature>
<dbReference type="GO" id="GO:0005634">
    <property type="term" value="C:nucleus"/>
    <property type="evidence" value="ECO:0007669"/>
    <property type="project" value="UniProtKB-SubCell"/>
</dbReference>
<gene>
    <name evidence="12" type="ORF">TKK_003178</name>
</gene>
<evidence type="ECO:0000256" key="8">
    <source>
        <dbReference type="PROSITE-ProRule" id="PRU00042"/>
    </source>
</evidence>
<dbReference type="SMART" id="SM00868">
    <property type="entry name" value="zf-AD"/>
    <property type="match status" value="1"/>
</dbReference>
<keyword evidence="2 9" id="KW-0479">Metal-binding</keyword>
<dbReference type="Pfam" id="PF13912">
    <property type="entry name" value="zf-C2H2_6"/>
    <property type="match status" value="2"/>
</dbReference>
<evidence type="ECO:0000259" key="11">
    <source>
        <dbReference type="PROSITE" id="PS51915"/>
    </source>
</evidence>
<feature type="domain" description="C2H2-type" evidence="10">
    <location>
        <begin position="513"/>
        <end position="541"/>
    </location>
</feature>
<keyword evidence="13" id="KW-1185">Reference proteome</keyword>
<evidence type="ECO:0000313" key="13">
    <source>
        <dbReference type="Proteomes" id="UP001627154"/>
    </source>
</evidence>
<name>A0ABD2XH79_9HYME</name>
<dbReference type="Proteomes" id="UP001627154">
    <property type="component" value="Unassembled WGS sequence"/>
</dbReference>
<comment type="subcellular location">
    <subcellularLocation>
        <location evidence="1">Nucleus</location>
    </subcellularLocation>
</comment>
<dbReference type="PANTHER" id="PTHR24404:SF114">
    <property type="entry name" value="KLUMPFUSS, ISOFORM B-RELATED"/>
    <property type="match status" value="1"/>
</dbReference>
<dbReference type="FunFam" id="3.30.160.60:FF:000446">
    <property type="entry name" value="Zinc finger protein"/>
    <property type="match status" value="1"/>
</dbReference>
<keyword evidence="6" id="KW-0238">DNA-binding</keyword>
<dbReference type="AlphaFoldDB" id="A0ABD2XH79"/>